<dbReference type="GO" id="GO:0016020">
    <property type="term" value="C:membrane"/>
    <property type="evidence" value="ECO:0007669"/>
    <property type="project" value="GOC"/>
</dbReference>
<sequence>MIPKIVHYCWFGKGQKNEKIKYCMSSWQEHLKDYTFIEWNEENFDVNSNKYCGEAYNAKKWAFVSDYVRLYALYNYGGIYLDTDVEITNNIDEFLMNKAFIGYHSDNSIPSALMASEKHNEVIKNLLSYYDNKSFIFENGIFDETTNIDIITKMIVDKYKPNLDNSKLNIEGMIVYPKEYFTLRDSNIKNFAIHHFNASWMSKEQAMNQVYSFKNNYELTIKWINYLLDEKLLLEKLGVYKNIAIYGNGYLGRLFKKQAYKENIDIKLIIDGAFNGDNYDGIRVIKPQNITTEKIDLIVVTPTYHFEEIKAKLNKLTNAKIISLEEIF</sequence>
<accession>A0A1M6AZC4</accession>
<keyword evidence="3" id="KW-1185">Reference proteome</keyword>
<evidence type="ECO:0000313" key="3">
    <source>
        <dbReference type="Proteomes" id="UP000184310"/>
    </source>
</evidence>
<dbReference type="GO" id="GO:0000030">
    <property type="term" value="F:mannosyltransferase activity"/>
    <property type="evidence" value="ECO:0007669"/>
    <property type="project" value="TreeGrafter"/>
</dbReference>
<dbReference type="PANTHER" id="PTHR32385:SF15">
    <property type="entry name" value="INOSITOL PHOSPHOCERAMIDE MANNOSYLTRANSFERASE 1"/>
    <property type="match status" value="1"/>
</dbReference>
<dbReference type="RefSeq" id="WP_072984416.1">
    <property type="nucleotide sequence ID" value="NZ_FQZB01000003.1"/>
</dbReference>
<evidence type="ECO:0000313" key="2">
    <source>
        <dbReference type="EMBL" id="SHI41791.1"/>
    </source>
</evidence>
<protein>
    <submittedName>
        <fullName evidence="2">Glycosyltransferase sugar-binding region containing DXD motif-containing protein</fullName>
    </submittedName>
</protein>
<dbReference type="GO" id="GO:0051999">
    <property type="term" value="P:mannosyl-inositol phosphorylceramide biosynthetic process"/>
    <property type="evidence" value="ECO:0007669"/>
    <property type="project" value="TreeGrafter"/>
</dbReference>
<organism evidence="2 3">
    <name type="scientific">Clostridium cavendishii DSM 21758</name>
    <dbReference type="NCBI Taxonomy" id="1121302"/>
    <lineage>
        <taxon>Bacteria</taxon>
        <taxon>Bacillati</taxon>
        <taxon>Bacillota</taxon>
        <taxon>Clostridia</taxon>
        <taxon>Eubacteriales</taxon>
        <taxon>Clostridiaceae</taxon>
        <taxon>Clostridium</taxon>
    </lineage>
</organism>
<keyword evidence="1 2" id="KW-0808">Transferase</keyword>
<dbReference type="InterPro" id="IPR007577">
    <property type="entry name" value="GlycoTrfase_DXD_sugar-bd_CS"/>
</dbReference>
<evidence type="ECO:0000256" key="1">
    <source>
        <dbReference type="ARBA" id="ARBA00022679"/>
    </source>
</evidence>
<dbReference type="Proteomes" id="UP000184310">
    <property type="component" value="Unassembled WGS sequence"/>
</dbReference>
<dbReference type="Gene3D" id="3.90.550.20">
    <property type="match status" value="1"/>
</dbReference>
<dbReference type="InterPro" id="IPR051706">
    <property type="entry name" value="Glycosyltransferase_domain"/>
</dbReference>
<dbReference type="InterPro" id="IPR029044">
    <property type="entry name" value="Nucleotide-diphossugar_trans"/>
</dbReference>
<proteinExistence type="predicted"/>
<dbReference type="Gene3D" id="3.40.50.720">
    <property type="entry name" value="NAD(P)-binding Rossmann-like Domain"/>
    <property type="match status" value="1"/>
</dbReference>
<dbReference type="STRING" id="1121302.SAMN02745163_00216"/>
<gene>
    <name evidence="2" type="ORF">SAMN02745163_00216</name>
</gene>
<name>A0A1M6AZC4_9CLOT</name>
<reference evidence="2 3" key="1">
    <citation type="submission" date="2016-11" db="EMBL/GenBank/DDBJ databases">
        <authorList>
            <person name="Jaros S."/>
            <person name="Januszkiewicz K."/>
            <person name="Wedrychowicz H."/>
        </authorList>
    </citation>
    <scope>NUCLEOTIDE SEQUENCE [LARGE SCALE GENOMIC DNA]</scope>
    <source>
        <strain evidence="2 3">DSM 21758</strain>
    </source>
</reference>
<dbReference type="AlphaFoldDB" id="A0A1M6AZC4"/>
<dbReference type="SUPFAM" id="SSF53448">
    <property type="entry name" value="Nucleotide-diphospho-sugar transferases"/>
    <property type="match status" value="1"/>
</dbReference>
<dbReference type="OrthoDB" id="9802987at2"/>
<dbReference type="PANTHER" id="PTHR32385">
    <property type="entry name" value="MANNOSYL PHOSPHORYLINOSITOL CERAMIDE SYNTHASE"/>
    <property type="match status" value="1"/>
</dbReference>
<dbReference type="Pfam" id="PF04488">
    <property type="entry name" value="Gly_transf_sug"/>
    <property type="match status" value="1"/>
</dbReference>
<dbReference type="EMBL" id="FQZB01000003">
    <property type="protein sequence ID" value="SHI41791.1"/>
    <property type="molecule type" value="Genomic_DNA"/>
</dbReference>